<organism evidence="4 5">
    <name type="scientific">Maudiozyma barnettii</name>
    <dbReference type="NCBI Taxonomy" id="61262"/>
    <lineage>
        <taxon>Eukaryota</taxon>
        <taxon>Fungi</taxon>
        <taxon>Dikarya</taxon>
        <taxon>Ascomycota</taxon>
        <taxon>Saccharomycotina</taxon>
        <taxon>Saccharomycetes</taxon>
        <taxon>Saccharomycetales</taxon>
        <taxon>Saccharomycetaceae</taxon>
        <taxon>Maudiozyma</taxon>
    </lineage>
</organism>
<dbReference type="SUPFAM" id="SSF46689">
    <property type="entry name" value="Homeodomain-like"/>
    <property type="match status" value="1"/>
</dbReference>
<reference evidence="4 5" key="1">
    <citation type="submission" date="2020-05" db="EMBL/GenBank/DDBJ databases">
        <authorList>
            <person name="Casaregola S."/>
            <person name="Devillers H."/>
            <person name="Grondin C."/>
        </authorList>
    </citation>
    <scope>NUCLEOTIDE SEQUENCE [LARGE SCALE GENOMIC DNA]</scope>
    <source>
        <strain evidence="4 5">CLIB 1767</strain>
    </source>
</reference>
<protein>
    <submittedName>
        <fullName evidence="4">Similar to Saccharomyces cerevisiae YER088C DOT6 Protein involved in rRNA and ribosome biogenesis</fullName>
    </submittedName>
</protein>
<dbReference type="InterPro" id="IPR001005">
    <property type="entry name" value="SANT/Myb"/>
</dbReference>
<dbReference type="OrthoDB" id="2143914at2759"/>
<feature type="region of interest" description="Disordered" evidence="1">
    <location>
        <begin position="183"/>
        <end position="294"/>
    </location>
</feature>
<gene>
    <name evidence="4" type="ORF">KABA2_01S07810</name>
</gene>
<dbReference type="CDD" id="cd00167">
    <property type="entry name" value="SANT"/>
    <property type="match status" value="1"/>
</dbReference>
<dbReference type="InterPro" id="IPR017930">
    <property type="entry name" value="Myb_dom"/>
</dbReference>
<evidence type="ECO:0000256" key="1">
    <source>
        <dbReference type="SAM" id="MobiDB-lite"/>
    </source>
</evidence>
<comment type="caution">
    <text evidence="4">The sequence shown here is derived from an EMBL/GenBank/DDBJ whole genome shotgun (WGS) entry which is preliminary data.</text>
</comment>
<feature type="region of interest" description="Disordered" evidence="1">
    <location>
        <begin position="391"/>
        <end position="412"/>
    </location>
</feature>
<proteinExistence type="predicted"/>
<feature type="compositionally biased region" description="Polar residues" evidence="1">
    <location>
        <begin position="267"/>
        <end position="294"/>
    </location>
</feature>
<feature type="compositionally biased region" description="Low complexity" evidence="1">
    <location>
        <begin position="662"/>
        <end position="672"/>
    </location>
</feature>
<evidence type="ECO:0000313" key="4">
    <source>
        <dbReference type="EMBL" id="CAB4252179.1"/>
    </source>
</evidence>
<dbReference type="EMBL" id="CAEFZW010000001">
    <property type="protein sequence ID" value="CAB4252179.1"/>
    <property type="molecule type" value="Genomic_DNA"/>
</dbReference>
<dbReference type="GeneID" id="64855303"/>
<evidence type="ECO:0000259" key="2">
    <source>
        <dbReference type="PROSITE" id="PS50090"/>
    </source>
</evidence>
<feature type="domain" description="HTH myb-type" evidence="3">
    <location>
        <begin position="128"/>
        <end position="155"/>
    </location>
</feature>
<accession>A0A8H2VBH1</accession>
<evidence type="ECO:0000313" key="5">
    <source>
        <dbReference type="Proteomes" id="UP000644660"/>
    </source>
</evidence>
<dbReference type="Gene3D" id="1.10.10.60">
    <property type="entry name" value="Homeodomain-like"/>
    <property type="match status" value="1"/>
</dbReference>
<dbReference type="PROSITE" id="PS50090">
    <property type="entry name" value="MYB_LIKE"/>
    <property type="match status" value="1"/>
</dbReference>
<sequence length="762" mass="83714">MQTNHSNIHITGTLPNPVFAQPVFAQPVLQLPYNGVMAPMNPVATAPTNNINISTPTPVLPNNMSIVSQQQHQDQPNIIVQEFSHDTTRKLSESSSSNNKNLLKNPSSWDPMDDLLLRHLKEIQKMGWKEISQYFDNRTPNACQFRWRRLKSGNLKSNRTALIDVTEFPGKIEIKNKATFNSVSTGRKRGTTKTKKNKSPGIINTTTKTKIKSETQPNTNVPHNMQNILNENNTNSIGGEHTTSKNSSDSSGNPSPNGNSNIRHDYNSYQQAPSDTQKSTIEPIVSSNNNDIGPVRNNSIAVAGINVPVANGAPVHIGSFVDKFAKPRSYSCTPLPLARPTQQTYPLHVSDGHTKQHPLPQLQASHMDKENVGFIPKVFVKSRRSSSIVPMAQGMGTPTSPQSLTPSTSHTDISTALNTTLNSSKSRKNSFTSWSSRRSSFNVSLSNGTSRRSSMIIPPNTASTLMGSNLSNQVAHLSKERRESIIKKEFIAHHQNGQNSFHEHSGNHNVIFPQQYTFSDIPVPSSNVTSNNKISGAPKYAPKNLDQVTQLRSFSNISNFSTISSSSMEPTPGRRGTYIPWSDEEEQLLINSRSKNLSVVELSILLPNRSKGDIESRLNSSSLNLLSHSLSPRKPLSVNQLAMQDEEVDPLQNHGSIARPDSLSSRSSSSVSKDTTPVGDHNDDSLSTTPSSSTSVTVSRIGHKNLLNSKTSYKNAMDMGNVPPHFEGIITQQDYSVNSQYNQRSNSNAQLPSISSIFKTMM</sequence>
<feature type="compositionally biased region" description="Low complexity" evidence="1">
    <location>
        <begin position="93"/>
        <end position="108"/>
    </location>
</feature>
<feature type="compositionally biased region" description="Low complexity" evidence="1">
    <location>
        <begin position="685"/>
        <end position="699"/>
    </location>
</feature>
<feature type="compositionally biased region" description="Basic residues" evidence="1">
    <location>
        <begin position="186"/>
        <end position="198"/>
    </location>
</feature>
<dbReference type="Pfam" id="PF13921">
    <property type="entry name" value="Myb_DNA-bind_6"/>
    <property type="match status" value="1"/>
</dbReference>
<evidence type="ECO:0000259" key="3">
    <source>
        <dbReference type="PROSITE" id="PS51294"/>
    </source>
</evidence>
<feature type="compositionally biased region" description="Low complexity" evidence="1">
    <location>
        <begin position="397"/>
        <end position="409"/>
    </location>
</feature>
<feature type="region of interest" description="Disordered" evidence="1">
    <location>
        <begin position="647"/>
        <end position="700"/>
    </location>
</feature>
<dbReference type="Proteomes" id="UP000644660">
    <property type="component" value="Unassembled WGS sequence"/>
</dbReference>
<dbReference type="AlphaFoldDB" id="A0A8H2VBH1"/>
<feature type="region of interest" description="Disordered" evidence="1">
    <location>
        <begin position="440"/>
        <end position="460"/>
    </location>
</feature>
<feature type="region of interest" description="Disordered" evidence="1">
    <location>
        <begin position="86"/>
        <end position="108"/>
    </location>
</feature>
<dbReference type="InterPro" id="IPR009057">
    <property type="entry name" value="Homeodomain-like_sf"/>
</dbReference>
<feature type="domain" description="Myb-like" evidence="2">
    <location>
        <begin position="107"/>
        <end position="151"/>
    </location>
</feature>
<dbReference type="SMART" id="SM00717">
    <property type="entry name" value="SANT"/>
    <property type="match status" value="1"/>
</dbReference>
<dbReference type="PROSITE" id="PS51294">
    <property type="entry name" value="HTH_MYB"/>
    <property type="match status" value="1"/>
</dbReference>
<dbReference type="RefSeq" id="XP_041404218.1">
    <property type="nucleotide sequence ID" value="XM_041548284.1"/>
</dbReference>
<feature type="compositionally biased region" description="Polar residues" evidence="1">
    <location>
        <begin position="214"/>
        <end position="237"/>
    </location>
</feature>
<keyword evidence="5" id="KW-1185">Reference proteome</keyword>
<name>A0A8H2VBH1_9SACH</name>
<feature type="compositionally biased region" description="Low complexity" evidence="1">
    <location>
        <begin position="244"/>
        <end position="261"/>
    </location>
</feature>